<dbReference type="STRING" id="105984.A0A427XT60"/>
<keyword evidence="2" id="KW-0812">Transmembrane</keyword>
<feature type="transmembrane region" description="Helical" evidence="2">
    <location>
        <begin position="595"/>
        <end position="618"/>
    </location>
</feature>
<comment type="caution">
    <text evidence="3">The sequence shown here is derived from an EMBL/GenBank/DDBJ whole genome shotgun (WGS) entry which is preliminary data.</text>
</comment>
<feature type="transmembrane region" description="Helical" evidence="2">
    <location>
        <begin position="326"/>
        <end position="348"/>
    </location>
</feature>
<evidence type="ECO:0000313" key="4">
    <source>
        <dbReference type="Proteomes" id="UP000279236"/>
    </source>
</evidence>
<name>A0A427XT60_9TREE</name>
<feature type="region of interest" description="Disordered" evidence="1">
    <location>
        <begin position="56"/>
        <end position="111"/>
    </location>
</feature>
<keyword evidence="2" id="KW-0472">Membrane</keyword>
<dbReference type="PANTHER" id="PTHR42101:SF1">
    <property type="entry name" value="LOW TEMPERATURE REQUIREMENT A"/>
    <property type="match status" value="1"/>
</dbReference>
<evidence type="ECO:0000313" key="3">
    <source>
        <dbReference type="EMBL" id="RSH82029.1"/>
    </source>
</evidence>
<dbReference type="GeneID" id="39592776"/>
<feature type="transmembrane region" description="Helical" evidence="2">
    <location>
        <begin position="294"/>
        <end position="314"/>
    </location>
</feature>
<feature type="transmembrane region" description="Helical" evidence="2">
    <location>
        <begin position="360"/>
        <end position="380"/>
    </location>
</feature>
<proteinExistence type="predicted"/>
<protein>
    <submittedName>
        <fullName evidence="3">Uncharacterized protein</fullName>
    </submittedName>
</protein>
<dbReference type="OrthoDB" id="3243926at2759"/>
<reference evidence="3 4" key="1">
    <citation type="submission" date="2018-11" db="EMBL/GenBank/DDBJ databases">
        <title>Genome sequence of Apiotrichum porosum DSM 27194.</title>
        <authorList>
            <person name="Aliyu H."/>
            <person name="Gorte O."/>
            <person name="Ochsenreither K."/>
        </authorList>
    </citation>
    <scope>NUCLEOTIDE SEQUENCE [LARGE SCALE GENOMIC DNA]</scope>
    <source>
        <strain evidence="3 4">DSM 27194</strain>
    </source>
</reference>
<dbReference type="Proteomes" id="UP000279236">
    <property type="component" value="Unassembled WGS sequence"/>
</dbReference>
<feature type="transmembrane region" description="Helical" evidence="2">
    <location>
        <begin position="650"/>
        <end position="674"/>
    </location>
</feature>
<sequence length="689" mass="76324">MRPLSQATQQVGPISIAHTLYNALSSILVNPSAMTIEIESNGEHEPKHNHMQLWEAEGKDSQSATSTAKRRTSQRAFEDGEDTTEQSYRGDEGRLPESPAPPQHSGPRYQTGYTRVPFVQLPASNDEGPWHEHEDNLTYWLSLFYNLLTSANLSTFNSSHSLQSPADIPNYLGYFTVVISLWTTQLHYDLRYECGDTIHRIFKGLQILLFVYVAASSGGWDLQNLAPPPEPDLATFTATDVQSNISHVAVLGHKCKRRTAAPLWSLGSLAASFLLFIASAAIPTHSSAYAKAKVALLYVAIVFEFAMIGVQSLFGSQVPARKGHLLNEYGCLSITILGMGFSNCIAAFQAALTGIGSEHITYGQVELCIGVIFFIWVFLFTNYRLDLDLNRDTRRTWVWELLHFPLHFALVLLLASIVNAIKLSSWTQSLVNAYTLFVNSALSLLEGSPLSDSELWDAAMQLDKLDLAPDFTEQYRLMEEYFFTSNASITVRDSTILLESYQYIGQIVWSTCSKSSVVMSDDAITLLRQLLVMGRDGSPVTPSMAARGEELAYQMVTVVLEDIFSGILWMYPAAGFVLIFCSLRSVGRTPVSGAAGYAIHGFQIAAGATLCLLTLLGLGGRDVSFKVGDDPLRGELQFSNKMYPLAAKDLSVAVVFIVYAVVIIGSFVAIELAWRREQRKQRRNRVTRR</sequence>
<dbReference type="AlphaFoldDB" id="A0A427XT60"/>
<accession>A0A427XT60</accession>
<feature type="transmembrane region" description="Helical" evidence="2">
    <location>
        <begin position="263"/>
        <end position="282"/>
    </location>
</feature>
<organism evidence="3 4">
    <name type="scientific">Apiotrichum porosum</name>
    <dbReference type="NCBI Taxonomy" id="105984"/>
    <lineage>
        <taxon>Eukaryota</taxon>
        <taxon>Fungi</taxon>
        <taxon>Dikarya</taxon>
        <taxon>Basidiomycota</taxon>
        <taxon>Agaricomycotina</taxon>
        <taxon>Tremellomycetes</taxon>
        <taxon>Trichosporonales</taxon>
        <taxon>Trichosporonaceae</taxon>
        <taxon>Apiotrichum</taxon>
    </lineage>
</organism>
<keyword evidence="4" id="KW-1185">Reference proteome</keyword>
<dbReference type="RefSeq" id="XP_028476484.1">
    <property type="nucleotide sequence ID" value="XM_028623551.1"/>
</dbReference>
<feature type="transmembrane region" description="Helical" evidence="2">
    <location>
        <begin position="563"/>
        <end position="583"/>
    </location>
</feature>
<keyword evidence="2" id="KW-1133">Transmembrane helix</keyword>
<dbReference type="EMBL" id="RSCE01000006">
    <property type="protein sequence ID" value="RSH82029.1"/>
    <property type="molecule type" value="Genomic_DNA"/>
</dbReference>
<evidence type="ECO:0000256" key="2">
    <source>
        <dbReference type="SAM" id="Phobius"/>
    </source>
</evidence>
<evidence type="ECO:0000256" key="1">
    <source>
        <dbReference type="SAM" id="MobiDB-lite"/>
    </source>
</evidence>
<feature type="transmembrane region" description="Helical" evidence="2">
    <location>
        <begin position="401"/>
        <end position="421"/>
    </location>
</feature>
<dbReference type="PANTHER" id="PTHR42101">
    <property type="entry name" value="CHROMOSOME 16, WHOLE GENOME SHOTGUN SEQUENCE"/>
    <property type="match status" value="1"/>
</dbReference>
<gene>
    <name evidence="3" type="ORF">EHS24_008233</name>
</gene>